<evidence type="ECO:0000313" key="1">
    <source>
        <dbReference type="EMBL" id="GAA1996230.1"/>
    </source>
</evidence>
<dbReference type="EMBL" id="BAAANN010000133">
    <property type="protein sequence ID" value="GAA1996230.1"/>
    <property type="molecule type" value="Genomic_DNA"/>
</dbReference>
<comment type="caution">
    <text evidence="1">The sequence shown here is derived from an EMBL/GenBank/DDBJ whole genome shotgun (WGS) entry which is preliminary data.</text>
</comment>
<protein>
    <submittedName>
        <fullName evidence="1">Uncharacterized protein</fullName>
    </submittedName>
</protein>
<reference evidence="1 2" key="1">
    <citation type="journal article" date="2019" name="Int. J. Syst. Evol. Microbiol.">
        <title>The Global Catalogue of Microorganisms (GCM) 10K type strain sequencing project: providing services to taxonomists for standard genome sequencing and annotation.</title>
        <authorList>
            <consortium name="The Broad Institute Genomics Platform"/>
            <consortium name="The Broad Institute Genome Sequencing Center for Infectious Disease"/>
            <person name="Wu L."/>
            <person name="Ma J."/>
        </authorList>
    </citation>
    <scope>NUCLEOTIDE SEQUENCE [LARGE SCALE GENOMIC DNA]</scope>
    <source>
        <strain evidence="1 2">JCM 14545</strain>
    </source>
</reference>
<organism evidence="1 2">
    <name type="scientific">Amycolatopsis minnesotensis</name>
    <dbReference type="NCBI Taxonomy" id="337894"/>
    <lineage>
        <taxon>Bacteria</taxon>
        <taxon>Bacillati</taxon>
        <taxon>Actinomycetota</taxon>
        <taxon>Actinomycetes</taxon>
        <taxon>Pseudonocardiales</taxon>
        <taxon>Pseudonocardiaceae</taxon>
        <taxon>Amycolatopsis</taxon>
    </lineage>
</organism>
<dbReference type="Proteomes" id="UP001501116">
    <property type="component" value="Unassembled WGS sequence"/>
</dbReference>
<gene>
    <name evidence="1" type="ORF">GCM10009754_88470</name>
</gene>
<name>A0ABN2T0V7_9PSEU</name>
<sequence>MAVVAQDRSAPAVQLVGVFVLSFAEWLKNRGFVARPAVDVVATDGGIGPQAARG</sequence>
<evidence type="ECO:0000313" key="2">
    <source>
        <dbReference type="Proteomes" id="UP001501116"/>
    </source>
</evidence>
<keyword evidence="2" id="KW-1185">Reference proteome</keyword>
<accession>A0ABN2T0V7</accession>
<proteinExistence type="predicted"/>